<dbReference type="AlphaFoldDB" id="A0A0G3GSU5"/>
<protein>
    <submittedName>
        <fullName evidence="5">Lsr2</fullName>
    </submittedName>
</protein>
<evidence type="ECO:0000259" key="3">
    <source>
        <dbReference type="Pfam" id="PF11774"/>
    </source>
</evidence>
<dbReference type="RefSeq" id="WP_047241069.1">
    <property type="nucleotide sequence ID" value="NZ_CP011541.1"/>
</dbReference>
<feature type="domain" description="Lsr2 dimerization" evidence="3">
    <location>
        <begin position="1"/>
        <end position="61"/>
    </location>
</feature>
<dbReference type="Gene3D" id="3.30.60.230">
    <property type="entry name" value="Lsr2, dimerization domain"/>
    <property type="match status" value="1"/>
</dbReference>
<feature type="domain" description="Lsr2 DNA-binding" evidence="4">
    <location>
        <begin position="74"/>
        <end position="109"/>
    </location>
</feature>
<dbReference type="InterPro" id="IPR055370">
    <property type="entry name" value="Lsr2_DNA-bd"/>
</dbReference>
<dbReference type="InterPro" id="IPR036625">
    <property type="entry name" value="E3-bd_dom_sf"/>
</dbReference>
<dbReference type="KEGG" id="cei:CEPID_11805"/>
<sequence>MSRREVIQFFDDIDSTPLTQEEVNIVKFSLDGTNYILDLSAGNAKKFRELLEPYIAVARREGTATPRPRRTGSATPDSKKIREWARKNGYDVADRGKLPTSMIDAYRAAQK</sequence>
<dbReference type="Gene3D" id="4.10.320.10">
    <property type="entry name" value="E3-binding domain"/>
    <property type="match status" value="1"/>
</dbReference>
<dbReference type="STRING" id="1050174.CEPID_11805"/>
<name>A0A0G3GSU5_9CORY</name>
<dbReference type="EMBL" id="CP011541">
    <property type="protein sequence ID" value="AKK04189.1"/>
    <property type="molecule type" value="Genomic_DNA"/>
</dbReference>
<gene>
    <name evidence="5" type="ORF">CEPID_11805</name>
</gene>
<dbReference type="Pfam" id="PF23359">
    <property type="entry name" value="Lsr2_DNA-bd"/>
    <property type="match status" value="1"/>
</dbReference>
<keyword evidence="1" id="KW-0238">DNA-binding</keyword>
<dbReference type="InterPro" id="IPR042261">
    <property type="entry name" value="Lsr2-like_dimerization"/>
</dbReference>
<dbReference type="Pfam" id="PF11774">
    <property type="entry name" value="Lsr2"/>
    <property type="match status" value="1"/>
</dbReference>
<feature type="region of interest" description="Disordered" evidence="2">
    <location>
        <begin position="60"/>
        <end position="81"/>
    </location>
</feature>
<evidence type="ECO:0000259" key="4">
    <source>
        <dbReference type="Pfam" id="PF23359"/>
    </source>
</evidence>
<dbReference type="GO" id="GO:0003677">
    <property type="term" value="F:DNA binding"/>
    <property type="evidence" value="ECO:0007669"/>
    <property type="project" value="UniProtKB-KW"/>
</dbReference>
<evidence type="ECO:0000256" key="2">
    <source>
        <dbReference type="SAM" id="MobiDB-lite"/>
    </source>
</evidence>
<evidence type="ECO:0000313" key="5">
    <source>
        <dbReference type="EMBL" id="AKK04189.1"/>
    </source>
</evidence>
<dbReference type="InterPro" id="IPR024412">
    <property type="entry name" value="Lsr2_dim_dom"/>
</dbReference>
<keyword evidence="6" id="KW-1185">Reference proteome</keyword>
<dbReference type="OrthoDB" id="4113332at2"/>
<dbReference type="GO" id="GO:0016746">
    <property type="term" value="F:acyltransferase activity"/>
    <property type="evidence" value="ECO:0007669"/>
    <property type="project" value="InterPro"/>
</dbReference>
<accession>A0A0G3GSU5</accession>
<organism evidence="5 6">
    <name type="scientific">Corynebacterium epidermidicanis</name>
    <dbReference type="NCBI Taxonomy" id="1050174"/>
    <lineage>
        <taxon>Bacteria</taxon>
        <taxon>Bacillati</taxon>
        <taxon>Actinomycetota</taxon>
        <taxon>Actinomycetes</taxon>
        <taxon>Mycobacteriales</taxon>
        <taxon>Corynebacteriaceae</taxon>
        <taxon>Corynebacterium</taxon>
    </lineage>
</organism>
<evidence type="ECO:0000313" key="6">
    <source>
        <dbReference type="Proteomes" id="UP000035368"/>
    </source>
</evidence>
<dbReference type="Proteomes" id="UP000035368">
    <property type="component" value="Chromosome"/>
</dbReference>
<proteinExistence type="predicted"/>
<reference evidence="5 6" key="1">
    <citation type="submission" date="2015-05" db="EMBL/GenBank/DDBJ databases">
        <title>Complete genome sequence of Corynebacterium epidermidicanis DSM 45586, isolated from the skin of a dog suffering from pruritus.</title>
        <authorList>
            <person name="Ruckert C."/>
            <person name="Albersmeier A."/>
            <person name="Winkler A."/>
            <person name="Tauch A."/>
        </authorList>
    </citation>
    <scope>NUCLEOTIDE SEQUENCE [LARGE SCALE GENOMIC DNA]</scope>
    <source>
        <strain evidence="5 6">DSM 45586</strain>
    </source>
</reference>
<evidence type="ECO:0000256" key="1">
    <source>
        <dbReference type="ARBA" id="ARBA00023125"/>
    </source>
</evidence>
<dbReference type="PATRIC" id="fig|1050174.4.peg.2383"/>